<organism evidence="1 2">
    <name type="scientific">Pontibacter actiniarum</name>
    <dbReference type="NCBI Taxonomy" id="323450"/>
    <lineage>
        <taxon>Bacteria</taxon>
        <taxon>Pseudomonadati</taxon>
        <taxon>Bacteroidota</taxon>
        <taxon>Cytophagia</taxon>
        <taxon>Cytophagales</taxon>
        <taxon>Hymenobacteraceae</taxon>
        <taxon>Pontibacter</taxon>
    </lineage>
</organism>
<dbReference type="AlphaFoldDB" id="A0A1X9YMR6"/>
<evidence type="ECO:0000313" key="2">
    <source>
        <dbReference type="Proteomes" id="UP000266292"/>
    </source>
</evidence>
<protein>
    <submittedName>
        <fullName evidence="1">Uncharacterized protein</fullName>
    </submittedName>
</protein>
<accession>A0A1X9YMR6</accession>
<gene>
    <name evidence="1" type="ORF">CA264_01185</name>
</gene>
<proteinExistence type="predicted"/>
<dbReference type="KEGG" id="pact:CA264_01185"/>
<dbReference type="Proteomes" id="UP000266292">
    <property type="component" value="Chromosome"/>
</dbReference>
<sequence>MSARSFELLLETAYDSPNPPVFEEGAAAVYTALERALREARIATGKSQEELSFRFERLRLGVAIAFVKAFVRLAHNEKSKEVLEVLQDAIKARNTREIDKIVQKRIASFDHLYHEIFVNPQREEILHLFESTLDAGTKEELDELIMDGLELMSEVDWDYTHSEDDDDIEPLDEDFLKNL</sequence>
<name>A0A1X9YMR6_9BACT</name>
<dbReference type="STRING" id="709015.GCA_000472485_00238"/>
<reference evidence="2" key="1">
    <citation type="submission" date="2017-05" db="EMBL/GenBank/DDBJ databases">
        <authorList>
            <person name="Ray J."/>
            <person name="Price M."/>
            <person name="Deutschbauer A."/>
        </authorList>
    </citation>
    <scope>NUCLEOTIDE SEQUENCE [LARGE SCALE GENOMIC DNA]</scope>
    <source>
        <strain evidence="2">DSM 19842</strain>
    </source>
</reference>
<keyword evidence="2" id="KW-1185">Reference proteome</keyword>
<dbReference type="OrthoDB" id="881645at2"/>
<evidence type="ECO:0000313" key="1">
    <source>
        <dbReference type="EMBL" id="ARS34165.1"/>
    </source>
</evidence>
<dbReference type="RefSeq" id="WP_025603994.1">
    <property type="nucleotide sequence ID" value="NZ_CP021235.1"/>
</dbReference>
<dbReference type="EMBL" id="CP021235">
    <property type="protein sequence ID" value="ARS34165.1"/>
    <property type="molecule type" value="Genomic_DNA"/>
</dbReference>